<dbReference type="InterPro" id="IPR001343">
    <property type="entry name" value="Hemolysn_Ca-bd"/>
</dbReference>
<dbReference type="PRINTS" id="PR00313">
    <property type="entry name" value="CABNDNGRPT"/>
</dbReference>
<dbReference type="KEGG" id="paby:Ga0080574_TMP1143"/>
<accession>A0A1P8UQ41</accession>
<dbReference type="Pfam" id="PF00353">
    <property type="entry name" value="HemolysinCabind"/>
    <property type="match status" value="4"/>
</dbReference>
<organism evidence="3 4">
    <name type="scientific">Salipiger abyssi</name>
    <dbReference type="NCBI Taxonomy" id="1250539"/>
    <lineage>
        <taxon>Bacteria</taxon>
        <taxon>Pseudomonadati</taxon>
        <taxon>Pseudomonadota</taxon>
        <taxon>Alphaproteobacteria</taxon>
        <taxon>Rhodobacterales</taxon>
        <taxon>Roseobacteraceae</taxon>
        <taxon>Salipiger</taxon>
    </lineage>
</organism>
<dbReference type="InterPro" id="IPR050557">
    <property type="entry name" value="RTX_toxin/Mannuronan_C5-epim"/>
</dbReference>
<dbReference type="PANTHER" id="PTHR38340">
    <property type="entry name" value="S-LAYER PROTEIN"/>
    <property type="match status" value="1"/>
</dbReference>
<dbReference type="GO" id="GO:0005576">
    <property type="term" value="C:extracellular region"/>
    <property type="evidence" value="ECO:0007669"/>
    <property type="project" value="UniProtKB-SubCell"/>
</dbReference>
<protein>
    <submittedName>
        <fullName evidence="3">Putative calcium-binding protein</fullName>
    </submittedName>
</protein>
<evidence type="ECO:0000313" key="3">
    <source>
        <dbReference type="EMBL" id="APZ51477.1"/>
    </source>
</evidence>
<sequence length="523" mass="54001">MPLGEESDLSDLLGPGSSIGARLDESGNIAILQASRDNVLTEITFSPDGSLVSREQLYSQQDTSEILEFSEPQLEQVSPDGGGARLNLTPEDDGYDISVLSLDDDGMQDGVPLSFGSREAAIRYETALGDDGTVWMRFADRTIEDGRSVYSWENGAFRIITPRDLSDEDDFEFLSAPEAVDGGAGDDVIMGSDGLDRLLGGEGADVLVGGAGDDLMHGGAGNDVLMGGEGDADTAFYRANWADYSVSADGDRLWITGTGDAAIDGEDRLTGVERLVFTDLAVSVEDFLAHYGDSFAGTEGDDLFTGNAGANRLEGLGGNDTLNGGDGPDTLLGGDGGDLLTGGESSSDLRDEIHGGAGNDMLIAGYGNDFAVGDDGNDTIEGGFGADTLAGGSGADVVTGGALSDMLLGGEGDDFLNGGYGFDRLNGGAGADRFFHLGTSPHGTDWLQDYDSSEDDVLIWGGGAVSADDFLVQFAETPGAGQAGVEEAFVTHVPSGLVVWALVDGADLDSITVLSAGESFDIM</sequence>
<evidence type="ECO:0000256" key="2">
    <source>
        <dbReference type="ARBA" id="ARBA00022525"/>
    </source>
</evidence>
<dbReference type="SUPFAM" id="SSF51120">
    <property type="entry name" value="beta-Roll"/>
    <property type="match status" value="3"/>
</dbReference>
<gene>
    <name evidence="3" type="ORF">Ga0080574_TMP1143</name>
</gene>
<evidence type="ECO:0000313" key="4">
    <source>
        <dbReference type="Proteomes" id="UP000187059"/>
    </source>
</evidence>
<comment type="subcellular location">
    <subcellularLocation>
        <location evidence="1">Secreted</location>
    </subcellularLocation>
</comment>
<dbReference type="GO" id="GO:0005509">
    <property type="term" value="F:calcium ion binding"/>
    <property type="evidence" value="ECO:0007669"/>
    <property type="project" value="InterPro"/>
</dbReference>
<dbReference type="PANTHER" id="PTHR38340:SF1">
    <property type="entry name" value="S-LAYER PROTEIN"/>
    <property type="match status" value="1"/>
</dbReference>
<keyword evidence="4" id="KW-1185">Reference proteome</keyword>
<name>A0A1P8UQ41_9RHOB</name>
<dbReference type="AlphaFoldDB" id="A0A1P8UQ41"/>
<dbReference type="Gene3D" id="2.150.10.10">
    <property type="entry name" value="Serralysin-like metalloprotease, C-terminal"/>
    <property type="match status" value="3"/>
</dbReference>
<dbReference type="InterPro" id="IPR018511">
    <property type="entry name" value="Hemolysin-typ_Ca-bd_CS"/>
</dbReference>
<dbReference type="Proteomes" id="UP000187059">
    <property type="component" value="Chromosome"/>
</dbReference>
<reference evidence="3 4" key="1">
    <citation type="submission" date="2016-04" db="EMBL/GenBank/DDBJ databases">
        <title>Deep-sea bacteria in the southern Pacific.</title>
        <authorList>
            <person name="Tang K."/>
        </authorList>
    </citation>
    <scope>NUCLEOTIDE SEQUENCE [LARGE SCALE GENOMIC DNA]</scope>
    <source>
        <strain evidence="3 4">JLT2014</strain>
    </source>
</reference>
<dbReference type="EMBL" id="CP015093">
    <property type="protein sequence ID" value="APZ51477.1"/>
    <property type="molecule type" value="Genomic_DNA"/>
</dbReference>
<dbReference type="PROSITE" id="PS00330">
    <property type="entry name" value="HEMOLYSIN_CALCIUM"/>
    <property type="match status" value="3"/>
</dbReference>
<dbReference type="STRING" id="1250539.Ga0080574_TMP1143"/>
<keyword evidence="2" id="KW-0964">Secreted</keyword>
<evidence type="ECO:0000256" key="1">
    <source>
        <dbReference type="ARBA" id="ARBA00004613"/>
    </source>
</evidence>
<proteinExistence type="predicted"/>
<dbReference type="InterPro" id="IPR011049">
    <property type="entry name" value="Serralysin-like_metalloprot_C"/>
</dbReference>